<keyword evidence="10" id="KW-0997">Cell inner membrane</keyword>
<evidence type="ECO:0000256" key="1">
    <source>
        <dbReference type="ARBA" id="ARBA00004651"/>
    </source>
</evidence>
<evidence type="ECO:0000256" key="10">
    <source>
        <dbReference type="PIRNR" id="PIRNR006247"/>
    </source>
</evidence>
<comment type="subcellular location">
    <subcellularLocation>
        <location evidence="10">Cell inner membrane</location>
        <topology evidence="10">Multi-pass membrane protein</topology>
    </subcellularLocation>
    <subcellularLocation>
        <location evidence="1">Cell membrane</location>
        <topology evidence="1">Multi-pass membrane protein</topology>
    </subcellularLocation>
</comment>
<dbReference type="InterPro" id="IPR003445">
    <property type="entry name" value="Cat_transpt"/>
</dbReference>
<dbReference type="PANTHER" id="PTHR32024:SF3">
    <property type="entry name" value="TRK SYSTEM POTASSIUM UPTAKE PROTEIN"/>
    <property type="match status" value="1"/>
</dbReference>
<evidence type="ECO:0000256" key="7">
    <source>
        <dbReference type="ARBA" id="ARBA00022989"/>
    </source>
</evidence>
<feature type="transmembrane region" description="Helical" evidence="11">
    <location>
        <begin position="269"/>
        <end position="291"/>
    </location>
</feature>
<keyword evidence="9 10" id="KW-0472">Membrane</keyword>
<evidence type="ECO:0000256" key="9">
    <source>
        <dbReference type="ARBA" id="ARBA00023136"/>
    </source>
</evidence>
<proteinExistence type="inferred from homology"/>
<comment type="caution">
    <text evidence="12">The sequence shown here is derived from an EMBL/GenBank/DDBJ whole genome shotgun (WGS) entry which is preliminary data.</text>
</comment>
<dbReference type="Proteomes" id="UP001501337">
    <property type="component" value="Unassembled WGS sequence"/>
</dbReference>
<keyword evidence="3 10" id="KW-1003">Cell membrane</keyword>
<evidence type="ECO:0000256" key="5">
    <source>
        <dbReference type="ARBA" id="ARBA00022692"/>
    </source>
</evidence>
<dbReference type="PIRSF" id="PIRSF006247">
    <property type="entry name" value="TrkH"/>
    <property type="match status" value="1"/>
</dbReference>
<keyword evidence="2 10" id="KW-0813">Transport</keyword>
<evidence type="ECO:0000256" key="4">
    <source>
        <dbReference type="ARBA" id="ARBA00022538"/>
    </source>
</evidence>
<sequence>MRLFVPYFRVAAVALLILSALMLAPMGLTLVGYGGAHETYLLPLAASLAAGLIFKRLGHPAPAHINQRQLFLITAGTWLTVPTFGMLPFMFMDNPLSLVDAAFETVSGMTTTGSTVMTGLEQTPKDILLWRSVLQWYGGIGIIGMTIAVLPSLKSGGMKLFRTESSDWSEKEIPQMKDLLKGIIGAYFGLSILCALAYWLAGMDAFNAINHMMTTVSTGGYSTSDASFGQFPSHLITWLAILFMFAGAVPFVLYIRFWRKQSSRILSDIQVKGLLFVLASAAGFLTIDLVLTTEMTIFEALTASAFNVMSVVTTTGYANANYGLWGPAAVAIFFFLTFVGGCSGSTSGGIKIFRFQLFFIMLQRQFKQAIHPNAVLVSKYGTRLVTEEILQSTIAFVFLLITTLVVLTLLLSLTGLDFITSITGASTALMNVGPGLGEMIGPAGNFQGVSDAAKSILMAGMILGRLEFTAIMIIFTRVFWRG</sequence>
<evidence type="ECO:0000256" key="3">
    <source>
        <dbReference type="ARBA" id="ARBA00022475"/>
    </source>
</evidence>
<feature type="transmembrane region" description="Helical" evidence="11">
    <location>
        <begin position="179"/>
        <end position="201"/>
    </location>
</feature>
<organism evidence="12 13">
    <name type="scientific">Allohahella marinimesophila</name>
    <dbReference type="NCBI Taxonomy" id="1054972"/>
    <lineage>
        <taxon>Bacteria</taxon>
        <taxon>Pseudomonadati</taxon>
        <taxon>Pseudomonadota</taxon>
        <taxon>Gammaproteobacteria</taxon>
        <taxon>Oceanospirillales</taxon>
        <taxon>Hahellaceae</taxon>
        <taxon>Allohahella</taxon>
    </lineage>
</organism>
<reference evidence="13" key="1">
    <citation type="journal article" date="2019" name="Int. J. Syst. Evol. Microbiol.">
        <title>The Global Catalogue of Microorganisms (GCM) 10K type strain sequencing project: providing services to taxonomists for standard genome sequencing and annotation.</title>
        <authorList>
            <consortium name="The Broad Institute Genomics Platform"/>
            <consortium name="The Broad Institute Genome Sequencing Center for Infectious Disease"/>
            <person name="Wu L."/>
            <person name="Ma J."/>
        </authorList>
    </citation>
    <scope>NUCLEOTIDE SEQUENCE [LARGE SCALE GENOMIC DNA]</scope>
    <source>
        <strain evidence="13">JCM 17555</strain>
    </source>
</reference>
<dbReference type="PANTHER" id="PTHR32024">
    <property type="entry name" value="TRK SYSTEM POTASSIUM UPTAKE PROTEIN TRKG-RELATED"/>
    <property type="match status" value="1"/>
</dbReference>
<feature type="transmembrane region" description="Helical" evidence="11">
    <location>
        <begin position="39"/>
        <end position="58"/>
    </location>
</feature>
<feature type="transmembrane region" description="Helical" evidence="11">
    <location>
        <begin position="456"/>
        <end position="480"/>
    </location>
</feature>
<comment type="similarity">
    <text evidence="10">Belongs to the TrkH potassium transport family.</text>
</comment>
<feature type="transmembrane region" description="Helical" evidence="11">
    <location>
        <begin position="134"/>
        <end position="153"/>
    </location>
</feature>
<evidence type="ECO:0000256" key="2">
    <source>
        <dbReference type="ARBA" id="ARBA00022448"/>
    </source>
</evidence>
<evidence type="ECO:0000256" key="8">
    <source>
        <dbReference type="ARBA" id="ARBA00023065"/>
    </source>
</evidence>
<feature type="transmembrane region" description="Helical" evidence="11">
    <location>
        <begin position="389"/>
        <end position="411"/>
    </location>
</feature>
<evidence type="ECO:0000256" key="6">
    <source>
        <dbReference type="ARBA" id="ARBA00022958"/>
    </source>
</evidence>
<gene>
    <name evidence="12" type="ORF">GCM10022278_15920</name>
</gene>
<accession>A0ABP7P2W1</accession>
<keyword evidence="4 10" id="KW-0633">Potassium transport</keyword>
<keyword evidence="8 10" id="KW-0406">Ion transport</keyword>
<name>A0ABP7P2W1_9GAMM</name>
<protein>
    <recommendedName>
        <fullName evidence="10">Trk system potassium uptake protein</fullName>
    </recommendedName>
</protein>
<evidence type="ECO:0000313" key="13">
    <source>
        <dbReference type="Proteomes" id="UP001501337"/>
    </source>
</evidence>
<dbReference type="RefSeq" id="WP_344805069.1">
    <property type="nucleotide sequence ID" value="NZ_BAABBO010000007.1"/>
</dbReference>
<dbReference type="Pfam" id="PF02386">
    <property type="entry name" value="TrkH"/>
    <property type="match status" value="1"/>
</dbReference>
<feature type="transmembrane region" description="Helical" evidence="11">
    <location>
        <begin position="70"/>
        <end position="91"/>
    </location>
</feature>
<keyword evidence="7 11" id="KW-1133">Transmembrane helix</keyword>
<dbReference type="EMBL" id="BAABBO010000007">
    <property type="protein sequence ID" value="GAA3958310.1"/>
    <property type="molecule type" value="Genomic_DNA"/>
</dbReference>
<keyword evidence="5 11" id="KW-0812">Transmembrane</keyword>
<keyword evidence="13" id="KW-1185">Reference proteome</keyword>
<evidence type="ECO:0000256" key="11">
    <source>
        <dbReference type="SAM" id="Phobius"/>
    </source>
</evidence>
<feature type="transmembrane region" description="Helical" evidence="11">
    <location>
        <begin position="330"/>
        <end position="353"/>
    </location>
</feature>
<keyword evidence="6 10" id="KW-0630">Potassium</keyword>
<evidence type="ECO:0000313" key="12">
    <source>
        <dbReference type="EMBL" id="GAA3958310.1"/>
    </source>
</evidence>
<dbReference type="InterPro" id="IPR004772">
    <property type="entry name" value="TrkH"/>
</dbReference>
<feature type="transmembrane region" description="Helical" evidence="11">
    <location>
        <begin position="235"/>
        <end position="257"/>
    </location>
</feature>